<dbReference type="EMBL" id="CP011125">
    <property type="protein sequence ID" value="AKF09448.1"/>
    <property type="molecule type" value="Genomic_DNA"/>
</dbReference>
<organism evidence="3 4">
    <name type="scientific">Sandaracinus amylolyticus</name>
    <dbReference type="NCBI Taxonomy" id="927083"/>
    <lineage>
        <taxon>Bacteria</taxon>
        <taxon>Pseudomonadati</taxon>
        <taxon>Myxococcota</taxon>
        <taxon>Polyangia</taxon>
        <taxon>Polyangiales</taxon>
        <taxon>Sandaracinaceae</taxon>
        <taxon>Sandaracinus</taxon>
    </lineage>
</organism>
<dbReference type="Proteomes" id="UP000034883">
    <property type="component" value="Chromosome"/>
</dbReference>
<reference evidence="3 4" key="1">
    <citation type="submission" date="2015-03" db="EMBL/GenBank/DDBJ databases">
        <title>Genome assembly of Sandaracinus amylolyticus DSM 53668.</title>
        <authorList>
            <person name="Sharma G."/>
            <person name="Subramanian S."/>
        </authorList>
    </citation>
    <scope>NUCLEOTIDE SEQUENCE [LARGE SCALE GENOMIC DNA]</scope>
    <source>
        <strain evidence="3 4">DSM 53668</strain>
    </source>
</reference>
<dbReference type="KEGG" id="samy:DB32_006597"/>
<feature type="transmembrane region" description="Helical" evidence="2">
    <location>
        <begin position="78"/>
        <end position="104"/>
    </location>
</feature>
<feature type="compositionally biased region" description="Polar residues" evidence="1">
    <location>
        <begin position="7"/>
        <end position="22"/>
    </location>
</feature>
<evidence type="ECO:0000256" key="2">
    <source>
        <dbReference type="SAM" id="Phobius"/>
    </source>
</evidence>
<keyword evidence="4" id="KW-1185">Reference proteome</keyword>
<keyword evidence="2" id="KW-0472">Membrane</keyword>
<protein>
    <submittedName>
        <fullName evidence="3">Uncharacterized protein</fullName>
    </submittedName>
</protein>
<dbReference type="STRING" id="927083.DB32_006597"/>
<evidence type="ECO:0000313" key="3">
    <source>
        <dbReference type="EMBL" id="AKF09448.1"/>
    </source>
</evidence>
<feature type="transmembrane region" description="Helical" evidence="2">
    <location>
        <begin position="37"/>
        <end position="58"/>
    </location>
</feature>
<keyword evidence="2" id="KW-0812">Transmembrane</keyword>
<evidence type="ECO:0000256" key="1">
    <source>
        <dbReference type="SAM" id="MobiDB-lite"/>
    </source>
</evidence>
<proteinExistence type="predicted"/>
<dbReference type="AlphaFoldDB" id="A0A0F6W7K2"/>
<sequence>MLLQPARSVSESFASTKTRRPLTSTPRFPALTLDQRGAIMVIGVFMSAMLVGILYYVWGLGGALLFRERMQDAADASAFSAAVVHARGMNILVLLNLIMCALAAIEAGLHTARDGLTYAFYEVTATCVAGIVSWCSCSWCCEQCQYVPGYRSSSSFAEDVHNLAKRAIDPMMTFMHGVAVAVRHGAPAAAQLLVIDYSRRDPYHPTTQMGLMFPLLPELQAEDDPTNQPCDDRVYWPAMAVAGASSAAFHAMRGNGGWLWYAAGMGTAWLLDHRSNSREYCPDYFQRVPPDSHLGEEPFQIRTAMYGESPFGWTRGGVAIAAWNTDETGGGLYEGLDYATRIGFAQAEYYYDNPNDDPHEDYLWHQRWRARLRRFRVGGSGTGDCTIPGCSVLGELQNAVVH</sequence>
<name>A0A0F6W7K2_9BACT</name>
<gene>
    <name evidence="3" type="ORF">DB32_006597</name>
</gene>
<keyword evidence="2" id="KW-1133">Transmembrane helix</keyword>
<evidence type="ECO:0000313" key="4">
    <source>
        <dbReference type="Proteomes" id="UP000034883"/>
    </source>
</evidence>
<feature type="region of interest" description="Disordered" evidence="1">
    <location>
        <begin position="1"/>
        <end position="22"/>
    </location>
</feature>
<accession>A0A0F6W7K2</accession>